<dbReference type="Proteomes" id="UP000053257">
    <property type="component" value="Unassembled WGS sequence"/>
</dbReference>
<name>A0A0C3RPC7_PHLG1</name>
<accession>A0A0C3RPC7</accession>
<feature type="region of interest" description="Disordered" evidence="1">
    <location>
        <begin position="1"/>
        <end position="40"/>
    </location>
</feature>
<dbReference type="AlphaFoldDB" id="A0A0C3RPC7"/>
<dbReference type="STRING" id="745531.A0A0C3RPC7"/>
<dbReference type="EMBL" id="KN840834">
    <property type="protein sequence ID" value="KIP01286.1"/>
    <property type="molecule type" value="Genomic_DNA"/>
</dbReference>
<feature type="non-terminal residue" evidence="2">
    <location>
        <position position="1"/>
    </location>
</feature>
<dbReference type="HOGENOM" id="CLU_000384_22_5_1"/>
<sequence>RTRQLARRESDIGTAVEHLEQSRCRAAADRDQRRERTMRTEPLEPGTWVLVHETWLDNQHGNKGALRWAGPYVVHCQHPSGAYALRELDGTLLRESVAASRLKLFHFRDEHQTM</sequence>
<protein>
    <recommendedName>
        <fullName evidence="4">Integrase zinc-binding domain-containing protein</fullName>
    </recommendedName>
</protein>
<evidence type="ECO:0000256" key="1">
    <source>
        <dbReference type="SAM" id="MobiDB-lite"/>
    </source>
</evidence>
<gene>
    <name evidence="2" type="ORF">PHLGIDRAFT_49255</name>
</gene>
<feature type="non-terminal residue" evidence="2">
    <location>
        <position position="114"/>
    </location>
</feature>
<evidence type="ECO:0000313" key="2">
    <source>
        <dbReference type="EMBL" id="KIP01286.1"/>
    </source>
</evidence>
<reference evidence="2 3" key="1">
    <citation type="journal article" date="2014" name="PLoS Genet.">
        <title>Analysis of the Phlebiopsis gigantea genome, transcriptome and secretome provides insight into its pioneer colonization strategies of wood.</title>
        <authorList>
            <person name="Hori C."/>
            <person name="Ishida T."/>
            <person name="Igarashi K."/>
            <person name="Samejima M."/>
            <person name="Suzuki H."/>
            <person name="Master E."/>
            <person name="Ferreira P."/>
            <person name="Ruiz-Duenas F.J."/>
            <person name="Held B."/>
            <person name="Canessa P."/>
            <person name="Larrondo L.F."/>
            <person name="Schmoll M."/>
            <person name="Druzhinina I.S."/>
            <person name="Kubicek C.P."/>
            <person name="Gaskell J.A."/>
            <person name="Kersten P."/>
            <person name="St John F."/>
            <person name="Glasner J."/>
            <person name="Sabat G."/>
            <person name="Splinter BonDurant S."/>
            <person name="Syed K."/>
            <person name="Yadav J."/>
            <person name="Mgbeahuruike A.C."/>
            <person name="Kovalchuk A."/>
            <person name="Asiegbu F.O."/>
            <person name="Lackner G."/>
            <person name="Hoffmeister D."/>
            <person name="Rencoret J."/>
            <person name="Gutierrez A."/>
            <person name="Sun H."/>
            <person name="Lindquist E."/>
            <person name="Barry K."/>
            <person name="Riley R."/>
            <person name="Grigoriev I.V."/>
            <person name="Henrissat B."/>
            <person name="Kues U."/>
            <person name="Berka R.M."/>
            <person name="Martinez A.T."/>
            <person name="Covert S.F."/>
            <person name="Blanchette R.A."/>
            <person name="Cullen D."/>
        </authorList>
    </citation>
    <scope>NUCLEOTIDE SEQUENCE [LARGE SCALE GENOMIC DNA]</scope>
    <source>
        <strain evidence="2 3">11061_1 CR5-6</strain>
    </source>
</reference>
<proteinExistence type="predicted"/>
<evidence type="ECO:0008006" key="4">
    <source>
        <dbReference type="Google" id="ProtNLM"/>
    </source>
</evidence>
<evidence type="ECO:0000313" key="3">
    <source>
        <dbReference type="Proteomes" id="UP000053257"/>
    </source>
</evidence>
<organism evidence="2 3">
    <name type="scientific">Phlebiopsis gigantea (strain 11061_1 CR5-6)</name>
    <name type="common">White-rot fungus</name>
    <name type="synonym">Peniophora gigantea</name>
    <dbReference type="NCBI Taxonomy" id="745531"/>
    <lineage>
        <taxon>Eukaryota</taxon>
        <taxon>Fungi</taxon>
        <taxon>Dikarya</taxon>
        <taxon>Basidiomycota</taxon>
        <taxon>Agaricomycotina</taxon>
        <taxon>Agaricomycetes</taxon>
        <taxon>Polyporales</taxon>
        <taxon>Phanerochaetaceae</taxon>
        <taxon>Phlebiopsis</taxon>
    </lineage>
</organism>
<dbReference type="OrthoDB" id="2732387at2759"/>
<keyword evidence="3" id="KW-1185">Reference proteome</keyword>